<evidence type="ECO:0000256" key="11">
    <source>
        <dbReference type="ARBA" id="ARBA00022989"/>
    </source>
</evidence>
<dbReference type="EC" id="2.7.13.3" evidence="3"/>
<evidence type="ECO:0000256" key="1">
    <source>
        <dbReference type="ARBA" id="ARBA00000085"/>
    </source>
</evidence>
<dbReference type="InterPro" id="IPR005467">
    <property type="entry name" value="His_kinase_dom"/>
</dbReference>
<evidence type="ECO:0000313" key="17">
    <source>
        <dbReference type="EMBL" id="EHL04068.1"/>
    </source>
</evidence>
<comment type="subcellular location">
    <subcellularLocation>
        <location evidence="2">Cell membrane</location>
        <topology evidence="2">Multi-pass membrane protein</topology>
    </subcellularLocation>
</comment>
<comment type="catalytic activity">
    <reaction evidence="1">
        <text>ATP + protein L-histidine = ADP + protein N-phospho-L-histidine.</text>
        <dbReference type="EC" id="2.7.13.3"/>
    </reaction>
</comment>
<dbReference type="Gene3D" id="1.10.287.130">
    <property type="match status" value="1"/>
</dbReference>
<dbReference type="InterPro" id="IPR050398">
    <property type="entry name" value="HssS/ArlS-like"/>
</dbReference>
<evidence type="ECO:0000256" key="4">
    <source>
        <dbReference type="ARBA" id="ARBA00022475"/>
    </source>
</evidence>
<keyword evidence="13 14" id="KW-0472">Membrane</keyword>
<evidence type="ECO:0000259" key="16">
    <source>
        <dbReference type="PROSITE" id="PS50885"/>
    </source>
</evidence>
<dbReference type="Gene3D" id="6.10.340.10">
    <property type="match status" value="1"/>
</dbReference>
<dbReference type="PRINTS" id="PR00344">
    <property type="entry name" value="BCTRLSENSOR"/>
</dbReference>
<dbReference type="CDD" id="cd06225">
    <property type="entry name" value="HAMP"/>
    <property type="match status" value="1"/>
</dbReference>
<dbReference type="GO" id="GO:0005886">
    <property type="term" value="C:plasma membrane"/>
    <property type="evidence" value="ECO:0007669"/>
    <property type="project" value="UniProtKB-SubCell"/>
</dbReference>
<dbReference type="SUPFAM" id="SSF55874">
    <property type="entry name" value="ATPase domain of HSP90 chaperone/DNA topoisomerase II/histidine kinase"/>
    <property type="match status" value="1"/>
</dbReference>
<evidence type="ECO:0000256" key="10">
    <source>
        <dbReference type="ARBA" id="ARBA00022840"/>
    </source>
</evidence>
<dbReference type="FunFam" id="3.30.565.10:FF:000006">
    <property type="entry name" value="Sensor histidine kinase WalK"/>
    <property type="match status" value="1"/>
</dbReference>
<dbReference type="SMART" id="SM00387">
    <property type="entry name" value="HATPase_c"/>
    <property type="match status" value="1"/>
</dbReference>
<evidence type="ECO:0000256" key="14">
    <source>
        <dbReference type="SAM" id="Phobius"/>
    </source>
</evidence>
<dbReference type="PANTHER" id="PTHR45528">
    <property type="entry name" value="SENSOR HISTIDINE KINASE CPXA"/>
    <property type="match status" value="1"/>
</dbReference>
<keyword evidence="9 17" id="KW-0418">Kinase</keyword>
<name>G9XWI8_DESHA</name>
<dbReference type="HOGENOM" id="CLU_000445_89_6_9"/>
<dbReference type="InterPro" id="IPR003660">
    <property type="entry name" value="HAMP_dom"/>
</dbReference>
<keyword evidence="8" id="KW-0547">Nucleotide-binding</keyword>
<evidence type="ECO:0000256" key="12">
    <source>
        <dbReference type="ARBA" id="ARBA00023012"/>
    </source>
</evidence>
<dbReference type="PATRIC" id="fig|537010.4.peg.4989"/>
<keyword evidence="5" id="KW-0597">Phosphoprotein</keyword>
<sequence length="471" mass="52872">MPIRRSKLMRKRLFLSFLAIILLTLLLSILSVNFVFQKHFSDYLARSTEVTLEQLPERLSSSFFSHGCWNSDSLYNIAHSLPFGTHIVIKEPSGKTILTLINPMESMLKNDPGLWMDMGLNYTIEEWKNKTLMISGPNGVFAVAEVRYPARARVLNPADQSFISAIYQSLFLAGALALIIGIILSYWISRRLTSPLQGLTKAVQRVGEGSLDEQVPVTTKDEVGQLATAFNGMAENLKKQGRLRKQFTADIAHELRTPLTSIRSYIEAFQDGVLPANKENLAIINEEIERLTRLSSDLKDLNVAEMGALRPYLTQVNLSALIDKTVNMLSPLIQEKGISLAWHKPESTLIEGDEYLLTRLFYNLLHNAYKFTESPGKIEVQMELRHQEALITISDSGIGIPEEDLPFIFERFYRSEKSRSRETGGTGIGLALAQQIALLHQGTLTVESCPDKGSRFMLLLPLTIREKSTSV</sequence>
<dbReference type="Proteomes" id="UP000004416">
    <property type="component" value="Unassembled WGS sequence"/>
</dbReference>
<dbReference type="GO" id="GO:0005524">
    <property type="term" value="F:ATP binding"/>
    <property type="evidence" value="ECO:0007669"/>
    <property type="project" value="UniProtKB-KW"/>
</dbReference>
<dbReference type="Pfam" id="PF02518">
    <property type="entry name" value="HATPase_c"/>
    <property type="match status" value="1"/>
</dbReference>
<dbReference type="InterPro" id="IPR003594">
    <property type="entry name" value="HATPase_dom"/>
</dbReference>
<evidence type="ECO:0000256" key="7">
    <source>
        <dbReference type="ARBA" id="ARBA00022692"/>
    </source>
</evidence>
<dbReference type="PROSITE" id="PS50885">
    <property type="entry name" value="HAMP"/>
    <property type="match status" value="1"/>
</dbReference>
<gene>
    <name evidence="17" type="ORF">HMPREF0322_05355</name>
</gene>
<dbReference type="CDD" id="cd00082">
    <property type="entry name" value="HisKA"/>
    <property type="match status" value="1"/>
</dbReference>
<dbReference type="GO" id="GO:0000155">
    <property type="term" value="F:phosphorelay sensor kinase activity"/>
    <property type="evidence" value="ECO:0007669"/>
    <property type="project" value="InterPro"/>
</dbReference>
<keyword evidence="11 14" id="KW-1133">Transmembrane helix</keyword>
<dbReference type="CDD" id="cd00075">
    <property type="entry name" value="HATPase"/>
    <property type="match status" value="1"/>
</dbReference>
<dbReference type="PROSITE" id="PS50109">
    <property type="entry name" value="HIS_KIN"/>
    <property type="match status" value="1"/>
</dbReference>
<dbReference type="SUPFAM" id="SSF47384">
    <property type="entry name" value="Homodimeric domain of signal transducing histidine kinase"/>
    <property type="match status" value="1"/>
</dbReference>
<dbReference type="PANTHER" id="PTHR45528:SF1">
    <property type="entry name" value="SENSOR HISTIDINE KINASE CPXA"/>
    <property type="match status" value="1"/>
</dbReference>
<reference evidence="17 18" key="1">
    <citation type="submission" date="2011-08" db="EMBL/GenBank/DDBJ databases">
        <authorList>
            <person name="Weinstock G."/>
            <person name="Sodergren E."/>
            <person name="Clifton S."/>
            <person name="Fulton L."/>
            <person name="Fulton B."/>
            <person name="Courtney L."/>
            <person name="Fronick C."/>
            <person name="Harrison M."/>
            <person name="Strong C."/>
            <person name="Farmer C."/>
            <person name="Delahaunty K."/>
            <person name="Markovic C."/>
            <person name="Hall O."/>
            <person name="Minx P."/>
            <person name="Tomlinson C."/>
            <person name="Mitreva M."/>
            <person name="Hou S."/>
            <person name="Chen J."/>
            <person name="Wollam A."/>
            <person name="Pepin K.H."/>
            <person name="Johnson M."/>
            <person name="Bhonagiri V."/>
            <person name="Zhang X."/>
            <person name="Suruliraj S."/>
            <person name="Warren W."/>
            <person name="Chinwalla A."/>
            <person name="Mardis E.R."/>
            <person name="Wilson R.K."/>
        </authorList>
    </citation>
    <scope>NUCLEOTIDE SEQUENCE [LARGE SCALE GENOMIC DNA]</scope>
    <source>
        <strain evidence="17 18">DP7</strain>
    </source>
</reference>
<dbReference type="SMART" id="SM00388">
    <property type="entry name" value="HisKA"/>
    <property type="match status" value="1"/>
</dbReference>
<dbReference type="Pfam" id="PF00512">
    <property type="entry name" value="HisKA"/>
    <property type="match status" value="1"/>
</dbReference>
<dbReference type="SMART" id="SM00304">
    <property type="entry name" value="HAMP"/>
    <property type="match status" value="1"/>
</dbReference>
<feature type="domain" description="HAMP" evidence="16">
    <location>
        <begin position="190"/>
        <end position="242"/>
    </location>
</feature>
<dbReference type="EMBL" id="AFZX01000139">
    <property type="protein sequence ID" value="EHL04068.1"/>
    <property type="molecule type" value="Genomic_DNA"/>
</dbReference>
<evidence type="ECO:0000259" key="15">
    <source>
        <dbReference type="PROSITE" id="PS50109"/>
    </source>
</evidence>
<dbReference type="AlphaFoldDB" id="G9XWI8"/>
<dbReference type="Gene3D" id="3.30.565.10">
    <property type="entry name" value="Histidine kinase-like ATPase, C-terminal domain"/>
    <property type="match status" value="1"/>
</dbReference>
<accession>G9XWI8</accession>
<dbReference type="InterPro" id="IPR036097">
    <property type="entry name" value="HisK_dim/P_sf"/>
</dbReference>
<proteinExistence type="predicted"/>
<dbReference type="Pfam" id="PF00672">
    <property type="entry name" value="HAMP"/>
    <property type="match status" value="1"/>
</dbReference>
<keyword evidence="4" id="KW-1003">Cell membrane</keyword>
<dbReference type="InterPro" id="IPR036890">
    <property type="entry name" value="HATPase_C_sf"/>
</dbReference>
<evidence type="ECO:0000256" key="6">
    <source>
        <dbReference type="ARBA" id="ARBA00022679"/>
    </source>
</evidence>
<evidence type="ECO:0000313" key="18">
    <source>
        <dbReference type="Proteomes" id="UP000004416"/>
    </source>
</evidence>
<comment type="caution">
    <text evidence="17">The sequence shown here is derived from an EMBL/GenBank/DDBJ whole genome shotgun (WGS) entry which is preliminary data.</text>
</comment>
<feature type="domain" description="Histidine kinase" evidence="15">
    <location>
        <begin position="250"/>
        <end position="464"/>
    </location>
</feature>
<keyword evidence="6" id="KW-0808">Transferase</keyword>
<dbReference type="InterPro" id="IPR004358">
    <property type="entry name" value="Sig_transdc_His_kin-like_C"/>
</dbReference>
<evidence type="ECO:0000256" key="9">
    <source>
        <dbReference type="ARBA" id="ARBA00022777"/>
    </source>
</evidence>
<evidence type="ECO:0000256" key="13">
    <source>
        <dbReference type="ARBA" id="ARBA00023136"/>
    </source>
</evidence>
<evidence type="ECO:0000256" key="8">
    <source>
        <dbReference type="ARBA" id="ARBA00022741"/>
    </source>
</evidence>
<protein>
    <recommendedName>
        <fullName evidence="3">histidine kinase</fullName>
        <ecNumber evidence="3">2.7.13.3</ecNumber>
    </recommendedName>
</protein>
<dbReference type="SUPFAM" id="SSF158472">
    <property type="entry name" value="HAMP domain-like"/>
    <property type="match status" value="1"/>
</dbReference>
<evidence type="ECO:0000256" key="5">
    <source>
        <dbReference type="ARBA" id="ARBA00022553"/>
    </source>
</evidence>
<evidence type="ECO:0000256" key="3">
    <source>
        <dbReference type="ARBA" id="ARBA00012438"/>
    </source>
</evidence>
<dbReference type="InterPro" id="IPR003661">
    <property type="entry name" value="HisK_dim/P_dom"/>
</dbReference>
<keyword evidence="10" id="KW-0067">ATP-binding</keyword>
<feature type="transmembrane region" description="Helical" evidence="14">
    <location>
        <begin position="165"/>
        <end position="188"/>
    </location>
</feature>
<keyword evidence="12" id="KW-0902">Two-component regulatory system</keyword>
<keyword evidence="7 14" id="KW-0812">Transmembrane</keyword>
<organism evidence="17 18">
    <name type="scientific">Desulfitobacterium hafniense DP7</name>
    <dbReference type="NCBI Taxonomy" id="537010"/>
    <lineage>
        <taxon>Bacteria</taxon>
        <taxon>Bacillati</taxon>
        <taxon>Bacillota</taxon>
        <taxon>Clostridia</taxon>
        <taxon>Eubacteriales</taxon>
        <taxon>Desulfitobacteriaceae</taxon>
        <taxon>Desulfitobacterium</taxon>
    </lineage>
</organism>
<evidence type="ECO:0000256" key="2">
    <source>
        <dbReference type="ARBA" id="ARBA00004651"/>
    </source>
</evidence>